<feature type="non-terminal residue" evidence="5">
    <location>
        <position position="1"/>
    </location>
</feature>
<dbReference type="PANTHER" id="PTHR43280">
    <property type="entry name" value="ARAC-FAMILY TRANSCRIPTIONAL REGULATOR"/>
    <property type="match status" value="1"/>
</dbReference>
<dbReference type="PROSITE" id="PS00041">
    <property type="entry name" value="HTH_ARAC_FAMILY_1"/>
    <property type="match status" value="1"/>
</dbReference>
<dbReference type="InterPro" id="IPR035959">
    <property type="entry name" value="RutC-like_sf"/>
</dbReference>
<dbReference type="PROSITE" id="PS01124">
    <property type="entry name" value="HTH_ARAC_FAMILY_2"/>
    <property type="match status" value="1"/>
</dbReference>
<dbReference type="InterPro" id="IPR000182">
    <property type="entry name" value="GNAT_dom"/>
</dbReference>
<protein>
    <recommendedName>
        <fullName evidence="4">HTH araC/xylS-type domain-containing protein</fullName>
    </recommendedName>
</protein>
<dbReference type="InterPro" id="IPR009057">
    <property type="entry name" value="Homeodomain-like_sf"/>
</dbReference>
<dbReference type="PRINTS" id="PR00032">
    <property type="entry name" value="HTHARAC"/>
</dbReference>
<feature type="domain" description="HTH araC/xylS-type" evidence="4">
    <location>
        <begin position="37"/>
        <end position="135"/>
    </location>
</feature>
<reference evidence="5" key="2">
    <citation type="submission" date="2020-02" db="EMBL/GenBank/DDBJ databases">
        <authorList>
            <person name="Studholme D.J."/>
        </authorList>
    </citation>
    <scope>NUCLEOTIDE SEQUENCE</scope>
    <source>
        <strain evidence="5">00238/432</strain>
    </source>
</reference>
<reference evidence="5" key="1">
    <citation type="journal article" date="2015" name="Genom Data">
        <title>Draft genome sequences of Phytophthora kernoviae and Phytophthora ramorum lineage EU2 from Scotland.</title>
        <authorList>
            <person name="Sambles C."/>
            <person name="Schlenzig A."/>
            <person name="O'Neill P."/>
            <person name="Grant M."/>
            <person name="Studholme D.J."/>
        </authorList>
    </citation>
    <scope>NUCLEOTIDE SEQUENCE</scope>
    <source>
        <strain evidence="5">00238/432</strain>
    </source>
</reference>
<evidence type="ECO:0000313" key="5">
    <source>
        <dbReference type="EMBL" id="KAF4325745.1"/>
    </source>
</evidence>
<gene>
    <name evidence="5" type="ORF">G195_000708</name>
</gene>
<dbReference type="Gene3D" id="3.30.1330.40">
    <property type="entry name" value="RutC-like"/>
    <property type="match status" value="1"/>
</dbReference>
<evidence type="ECO:0000256" key="2">
    <source>
        <dbReference type="ARBA" id="ARBA00023125"/>
    </source>
</evidence>
<proteinExistence type="predicted"/>
<evidence type="ECO:0000256" key="1">
    <source>
        <dbReference type="ARBA" id="ARBA00023015"/>
    </source>
</evidence>
<keyword evidence="1" id="KW-0805">Transcription regulation</keyword>
<dbReference type="Gene3D" id="1.10.10.60">
    <property type="entry name" value="Homeodomain-like"/>
    <property type="match status" value="2"/>
</dbReference>
<dbReference type="GO" id="GO:0016747">
    <property type="term" value="F:acyltransferase activity, transferring groups other than amino-acyl groups"/>
    <property type="evidence" value="ECO:0007669"/>
    <property type="project" value="InterPro"/>
</dbReference>
<dbReference type="Pfam" id="PF14588">
    <property type="entry name" value="YjgF_endoribonc"/>
    <property type="match status" value="1"/>
</dbReference>
<dbReference type="Gene3D" id="3.40.630.30">
    <property type="match status" value="1"/>
</dbReference>
<dbReference type="SUPFAM" id="SSF46689">
    <property type="entry name" value="Homeodomain-like"/>
    <property type="match status" value="2"/>
</dbReference>
<dbReference type="InterPro" id="IPR016181">
    <property type="entry name" value="Acyl_CoA_acyltransferase"/>
</dbReference>
<sequence length="330" mass="37378">LLLRHRSVELLLFAYRNKHLGTVHSTDSEPVLHPKAQAVVRHLNENYHQSLALPEVAAMFRISPHYLSRLFKQTTGFTFSDYLNLLRVKEAQRLLRESEDSITEIALQAGFSNFSHFGKMFKRTVQVSPRTYRQEYREAGPDTQERGKLGEDFTTEQGYDFARNAAIEVLAVVQEVLGSLDRVKRVVKVQGFINATASFQEHHKVLNGCSDLMLDVFGEQGVHARSVFGAVSVRDNLPLIIDSIFQVEETSRAGEGLMTEAVRGIEQFAINCLKANRLEIRCDARNVRSAKVAERAGYTLEGVLRKMRRDSTGELVDMMVFAKVRGDEFE</sequence>
<dbReference type="GO" id="GO:0043565">
    <property type="term" value="F:sequence-specific DNA binding"/>
    <property type="evidence" value="ECO:0007669"/>
    <property type="project" value="InterPro"/>
</dbReference>
<name>A0A8J4WBT3_9STRA</name>
<dbReference type="SMART" id="SM00342">
    <property type="entry name" value="HTH_ARAC"/>
    <property type="match status" value="1"/>
</dbReference>
<evidence type="ECO:0000313" key="6">
    <source>
        <dbReference type="Proteomes" id="UP000702964"/>
    </source>
</evidence>
<dbReference type="InterPro" id="IPR018062">
    <property type="entry name" value="HTH_AraC-typ_CS"/>
</dbReference>
<accession>A0A8J4WBT3</accession>
<comment type="caution">
    <text evidence="5">The sequence shown here is derived from an EMBL/GenBank/DDBJ whole genome shotgun (WGS) entry which is preliminary data.</text>
</comment>
<dbReference type="Pfam" id="PF13302">
    <property type="entry name" value="Acetyltransf_3"/>
    <property type="match status" value="1"/>
</dbReference>
<dbReference type="CDD" id="cd02199">
    <property type="entry name" value="YjgF_YER057c_UK114_like_1"/>
    <property type="match status" value="1"/>
</dbReference>
<dbReference type="SUPFAM" id="SSF55729">
    <property type="entry name" value="Acyl-CoA N-acyltransferases (Nat)"/>
    <property type="match status" value="1"/>
</dbReference>
<dbReference type="PANTHER" id="PTHR43280:SF2">
    <property type="entry name" value="HTH-TYPE TRANSCRIPTIONAL REGULATOR EXSA"/>
    <property type="match status" value="1"/>
</dbReference>
<dbReference type="EMBL" id="AOFI03000003">
    <property type="protein sequence ID" value="KAF4325745.1"/>
    <property type="molecule type" value="Genomic_DNA"/>
</dbReference>
<organism evidence="5 6">
    <name type="scientific">Phytophthora kernoviae 00238/432</name>
    <dbReference type="NCBI Taxonomy" id="1284355"/>
    <lineage>
        <taxon>Eukaryota</taxon>
        <taxon>Sar</taxon>
        <taxon>Stramenopiles</taxon>
        <taxon>Oomycota</taxon>
        <taxon>Peronosporomycetes</taxon>
        <taxon>Peronosporales</taxon>
        <taxon>Peronosporaceae</taxon>
        <taxon>Phytophthora</taxon>
    </lineage>
</organism>
<dbReference type="InterPro" id="IPR013813">
    <property type="entry name" value="Endoribo_LPSP/chorism_mut-like"/>
</dbReference>
<evidence type="ECO:0000259" key="4">
    <source>
        <dbReference type="PROSITE" id="PS01124"/>
    </source>
</evidence>
<keyword evidence="3" id="KW-0804">Transcription</keyword>
<dbReference type="InterPro" id="IPR020449">
    <property type="entry name" value="Tscrpt_reg_AraC-type_HTH"/>
</dbReference>
<dbReference type="SUPFAM" id="SSF55298">
    <property type="entry name" value="YjgF-like"/>
    <property type="match status" value="1"/>
</dbReference>
<dbReference type="InterPro" id="IPR018060">
    <property type="entry name" value="HTH_AraC"/>
</dbReference>
<dbReference type="GO" id="GO:0003700">
    <property type="term" value="F:DNA-binding transcription factor activity"/>
    <property type="evidence" value="ECO:0007669"/>
    <property type="project" value="InterPro"/>
</dbReference>
<dbReference type="Proteomes" id="UP000702964">
    <property type="component" value="Unassembled WGS sequence"/>
</dbReference>
<dbReference type="AlphaFoldDB" id="A0A8J4WBT3"/>
<dbReference type="Pfam" id="PF12833">
    <property type="entry name" value="HTH_18"/>
    <property type="match status" value="1"/>
</dbReference>
<evidence type="ECO:0000256" key="3">
    <source>
        <dbReference type="ARBA" id="ARBA00023163"/>
    </source>
</evidence>
<keyword evidence="2" id="KW-0238">DNA-binding</keyword>